<feature type="region of interest" description="Disordered" evidence="1">
    <location>
        <begin position="32"/>
        <end position="59"/>
    </location>
</feature>
<gene>
    <name evidence="2" type="ORF">Naga_101256g3</name>
</gene>
<evidence type="ECO:0000313" key="2">
    <source>
        <dbReference type="EMBL" id="EWM20174.1"/>
    </source>
</evidence>
<evidence type="ECO:0000256" key="1">
    <source>
        <dbReference type="SAM" id="MobiDB-lite"/>
    </source>
</evidence>
<feature type="compositionally biased region" description="Polar residues" evidence="1">
    <location>
        <begin position="48"/>
        <end position="59"/>
    </location>
</feature>
<keyword evidence="3" id="KW-1185">Reference proteome</keyword>
<sequence>MYLSRSVWNNMNTDVNEEFVTILGQAVSQCAGSRSGLSTGREQRSKGSESQSGTTSTMENRIHLTSCTFIFGYPLDLVRARVITGSQGRAVAQSFDHGGGHSIM</sequence>
<reference evidence="2 3" key="1">
    <citation type="journal article" date="2014" name="Mol. Plant">
        <title>Chromosome Scale Genome Assembly and Transcriptome Profiling of Nannochloropsis gaditana in Nitrogen Depletion.</title>
        <authorList>
            <person name="Corteggiani Carpinelli E."/>
            <person name="Telatin A."/>
            <person name="Vitulo N."/>
            <person name="Forcato C."/>
            <person name="D'Angelo M."/>
            <person name="Schiavon R."/>
            <person name="Vezzi A."/>
            <person name="Giacometti G.M."/>
            <person name="Morosinotto T."/>
            <person name="Valle G."/>
        </authorList>
    </citation>
    <scope>NUCLEOTIDE SEQUENCE [LARGE SCALE GENOMIC DNA]</scope>
    <source>
        <strain evidence="2 3">B-31</strain>
    </source>
</reference>
<name>W7TGV2_9STRA</name>
<accession>W7TGV2</accession>
<comment type="caution">
    <text evidence="2">The sequence shown here is derived from an EMBL/GenBank/DDBJ whole genome shotgun (WGS) entry which is preliminary data.</text>
</comment>
<organism evidence="2 3">
    <name type="scientific">Nannochloropsis gaditana</name>
    <dbReference type="NCBI Taxonomy" id="72520"/>
    <lineage>
        <taxon>Eukaryota</taxon>
        <taxon>Sar</taxon>
        <taxon>Stramenopiles</taxon>
        <taxon>Ochrophyta</taxon>
        <taxon>Eustigmatophyceae</taxon>
        <taxon>Eustigmatales</taxon>
        <taxon>Monodopsidaceae</taxon>
        <taxon>Nannochloropsis</taxon>
    </lineage>
</organism>
<protein>
    <submittedName>
        <fullName evidence="2">Uncharacterized protein</fullName>
    </submittedName>
</protein>
<dbReference type="EMBL" id="AZIL01003288">
    <property type="protein sequence ID" value="EWM20174.1"/>
    <property type="molecule type" value="Genomic_DNA"/>
</dbReference>
<dbReference type="AlphaFoldDB" id="W7TGV2"/>
<proteinExistence type="predicted"/>
<dbReference type="Proteomes" id="UP000019335">
    <property type="component" value="Unassembled WGS sequence"/>
</dbReference>
<evidence type="ECO:0000313" key="3">
    <source>
        <dbReference type="Proteomes" id="UP000019335"/>
    </source>
</evidence>